<dbReference type="FunFam" id="1.10.8.60:FF:000021">
    <property type="entry name" value="Replication factor C subunit 1"/>
    <property type="match status" value="1"/>
</dbReference>
<dbReference type="GO" id="GO:0005663">
    <property type="term" value="C:DNA replication factor C complex"/>
    <property type="evidence" value="ECO:0007669"/>
    <property type="project" value="InterPro"/>
</dbReference>
<evidence type="ECO:0000256" key="2">
    <source>
        <dbReference type="ARBA" id="ARBA00006116"/>
    </source>
</evidence>
<dbReference type="SUPFAM" id="SSF48019">
    <property type="entry name" value="post-AAA+ oligomerization domain-like"/>
    <property type="match status" value="1"/>
</dbReference>
<dbReference type="SUPFAM" id="SSF52113">
    <property type="entry name" value="BRCT domain"/>
    <property type="match status" value="1"/>
</dbReference>
<feature type="compositionally biased region" description="Basic and acidic residues" evidence="13">
    <location>
        <begin position="14"/>
        <end position="23"/>
    </location>
</feature>
<evidence type="ECO:0000256" key="8">
    <source>
        <dbReference type="ARBA" id="ARBA00023125"/>
    </source>
</evidence>
<dbReference type="GO" id="GO:0005524">
    <property type="term" value="F:ATP binding"/>
    <property type="evidence" value="ECO:0007669"/>
    <property type="project" value="UniProtKB-UniRule"/>
</dbReference>
<keyword evidence="7 12" id="KW-0067">ATP-binding</keyword>
<evidence type="ECO:0000256" key="7">
    <source>
        <dbReference type="ARBA" id="ARBA00022840"/>
    </source>
</evidence>
<comment type="caution">
    <text evidence="15">The sequence shown here is derived from an EMBL/GenBank/DDBJ whole genome shotgun (WGS) entry which is preliminary data.</text>
</comment>
<dbReference type="FunFam" id="3.40.50.300:FF:000395">
    <property type="entry name" value="Replication factor C subunit 1"/>
    <property type="match status" value="1"/>
</dbReference>
<dbReference type="Proteomes" id="UP000494165">
    <property type="component" value="Unassembled WGS sequence"/>
</dbReference>
<dbReference type="SMART" id="SM00382">
    <property type="entry name" value="AAA"/>
    <property type="match status" value="1"/>
</dbReference>
<dbReference type="Gene3D" id="1.10.8.60">
    <property type="match status" value="1"/>
</dbReference>
<dbReference type="InterPro" id="IPR012178">
    <property type="entry name" value="RFC1"/>
</dbReference>
<comment type="similarity">
    <text evidence="2 12">Belongs to the activator 1 large subunit family.</text>
</comment>
<dbReference type="OrthoDB" id="446168at2759"/>
<dbReference type="Pfam" id="PF08519">
    <property type="entry name" value="RFC1"/>
    <property type="match status" value="1"/>
</dbReference>
<evidence type="ECO:0000256" key="13">
    <source>
        <dbReference type="SAM" id="MobiDB-lite"/>
    </source>
</evidence>
<dbReference type="PROSITE" id="PS50172">
    <property type="entry name" value="BRCT"/>
    <property type="match status" value="1"/>
</dbReference>
<accession>A0A8S1D752</accession>
<dbReference type="GO" id="GO:0006281">
    <property type="term" value="P:DNA repair"/>
    <property type="evidence" value="ECO:0007669"/>
    <property type="project" value="InterPro"/>
</dbReference>
<dbReference type="GO" id="GO:0005634">
    <property type="term" value="C:nucleus"/>
    <property type="evidence" value="ECO:0007669"/>
    <property type="project" value="UniProtKB-SubCell"/>
</dbReference>
<dbReference type="AlphaFoldDB" id="A0A8S1D752"/>
<feature type="compositionally biased region" description="Polar residues" evidence="13">
    <location>
        <begin position="358"/>
        <end position="389"/>
    </location>
</feature>
<protein>
    <recommendedName>
        <fullName evidence="3 12">Replication factor C subunit 1</fullName>
    </recommendedName>
</protein>
<gene>
    <name evidence="15" type="ORF">CLODIP_2_CD10037</name>
</gene>
<sequence length="971" mass="107103">MSRDIRSFFTVASKKKEETEENTKKRKKKLIVESDSDEDVVVIKKKSKPQADTKTQTHPKQERVQDVSRLFGSKPAKRSAVTTSIKKEASPKKANGNGANGTKQNKVHCEIEIHSDDEFIATLEQVDKIEKKHSQKISAKPVKEKSPSKDKKRPIADIPEEQKPTKLNKKEVASKSPKQTKPGKEKPKTESPEQKKHKTVDLDDSMLEEAIEKKKHQADNYRKYLQRKGPANLGMKELPEGAENCLSGLTFVITGVLDSLDREGAAELVQKYGGKVTSSISKNTSYLVAGDEAGPAKLDKAKNLNIPNIDEDGLLELIQTRPSPSVAAPSKPGKQTTPKTAKPLVNKKPGNKSPTEKPISQASSSGSQRFADGSQQSTSSYGAGSQKTLPPSPALNAGDHAMWVDKYKPQNVRQIIGQQADRSIVKKLIQWLQDWEKNHSNPNEKKPRPAPWAKNDNGAAFKAALLSGPPGIGKTTSVHLVCKELGFDIVEFNASDTRSKKLLHQEVSELLSTQSLSGMFKGNKAEALSKKRILLMEEVDGMAGNEDRGGIAELILLVKKSKIPVICTCNDRGSQKIRSLVNYCFDLRFQKPKLEQIRAAMMSICFKEKVTIPKGDLDAMIVGTNLDIRQIIHMMSLWAAGETNVKTGLMEKESKKSKKEFKIGIWDITPKVFSPNMEEKSKNAIYDKTHLFFQDYSLGPLFVQENYLSAVHGVANGANKIKKLQLMSRAADSIAQGDLVENIIRTNQAWGLLPVQAIYSTVTPGIVLRGRLTSQAMFPSWLGKNSKKNKFDRMASELQMHMRLSITGSKSAVQLDYLNALQSRIFTSMKKEGSNGVSQAIDAMVEYNLVRDDLDKIAELSTWESNTSPWQQIEGKVKAQLTREYNKMPIMTPFAIQSVSNKKGAGRGAADDDLLDIGDEELAIESEDDEDDATKDSMIKAKKPTSKTSAKGESSKGKATPKAGAGRKGKK</sequence>
<dbReference type="GO" id="GO:0003689">
    <property type="term" value="F:DNA clamp loader activity"/>
    <property type="evidence" value="ECO:0007669"/>
    <property type="project" value="UniProtKB-UniRule"/>
</dbReference>
<dbReference type="InterPro" id="IPR008921">
    <property type="entry name" value="DNA_pol3_clamp-load_cplx_C"/>
</dbReference>
<dbReference type="Gene3D" id="3.40.50.300">
    <property type="entry name" value="P-loop containing nucleotide triphosphate hydrolases"/>
    <property type="match status" value="1"/>
</dbReference>
<dbReference type="GO" id="GO:0003677">
    <property type="term" value="F:DNA binding"/>
    <property type="evidence" value="ECO:0007669"/>
    <property type="project" value="UniProtKB-KW"/>
</dbReference>
<dbReference type="InterPro" id="IPR036420">
    <property type="entry name" value="BRCT_dom_sf"/>
</dbReference>
<feature type="region of interest" description="Disordered" evidence="13">
    <location>
        <begin position="130"/>
        <end position="204"/>
    </location>
</feature>
<dbReference type="FunFam" id="3.40.50.10190:FF:000001">
    <property type="entry name" value="Replication factor C subunit 1"/>
    <property type="match status" value="1"/>
</dbReference>
<feature type="region of interest" description="Disordered" evidence="13">
    <location>
        <begin position="901"/>
        <end position="971"/>
    </location>
</feature>
<dbReference type="GO" id="GO:0016887">
    <property type="term" value="F:ATP hydrolysis activity"/>
    <property type="evidence" value="ECO:0007669"/>
    <property type="project" value="InterPro"/>
</dbReference>
<feature type="compositionally biased region" description="Basic and acidic residues" evidence="13">
    <location>
        <begin position="141"/>
        <end position="173"/>
    </location>
</feature>
<dbReference type="InterPro" id="IPR027417">
    <property type="entry name" value="P-loop_NTPase"/>
</dbReference>
<feature type="region of interest" description="Disordered" evidence="13">
    <location>
        <begin position="322"/>
        <end position="397"/>
    </location>
</feature>
<feature type="compositionally biased region" description="Acidic residues" evidence="13">
    <location>
        <begin position="911"/>
        <end position="933"/>
    </location>
</feature>
<dbReference type="GO" id="GO:0006260">
    <property type="term" value="P:DNA replication"/>
    <property type="evidence" value="ECO:0007669"/>
    <property type="project" value="UniProtKB-KW"/>
</dbReference>
<keyword evidence="9 12" id="KW-0539">Nucleus</keyword>
<evidence type="ECO:0000313" key="15">
    <source>
        <dbReference type="EMBL" id="CAB3378026.1"/>
    </source>
</evidence>
<evidence type="ECO:0000256" key="11">
    <source>
        <dbReference type="ARBA" id="ARBA00064311"/>
    </source>
</evidence>
<dbReference type="PANTHER" id="PTHR23389:SF6">
    <property type="entry name" value="REPLICATION FACTOR C SUBUNIT 1"/>
    <property type="match status" value="1"/>
</dbReference>
<feature type="compositionally biased region" description="Basic and acidic residues" evidence="13">
    <location>
        <begin position="182"/>
        <end position="194"/>
    </location>
</feature>
<proteinExistence type="inferred from homology"/>
<keyword evidence="4" id="KW-0597">Phosphoprotein</keyword>
<feature type="region of interest" description="Disordered" evidence="13">
    <location>
        <begin position="1"/>
        <end position="28"/>
    </location>
</feature>
<dbReference type="Gene3D" id="3.40.50.10190">
    <property type="entry name" value="BRCT domain"/>
    <property type="match status" value="1"/>
</dbReference>
<dbReference type="CDD" id="cd00009">
    <property type="entry name" value="AAA"/>
    <property type="match status" value="1"/>
</dbReference>
<evidence type="ECO:0000259" key="14">
    <source>
        <dbReference type="PROSITE" id="PS50172"/>
    </source>
</evidence>
<dbReference type="InterPro" id="IPR003959">
    <property type="entry name" value="ATPase_AAA_core"/>
</dbReference>
<evidence type="ECO:0000256" key="5">
    <source>
        <dbReference type="ARBA" id="ARBA00022705"/>
    </source>
</evidence>
<evidence type="ECO:0000256" key="6">
    <source>
        <dbReference type="ARBA" id="ARBA00022741"/>
    </source>
</evidence>
<dbReference type="InterPro" id="IPR013725">
    <property type="entry name" value="DNA_replication_fac_RFC1_C"/>
</dbReference>
<dbReference type="Pfam" id="PF25361">
    <property type="entry name" value="AAA_lid_RFC1"/>
    <property type="match status" value="1"/>
</dbReference>
<dbReference type="Pfam" id="PF00004">
    <property type="entry name" value="AAA"/>
    <property type="match status" value="1"/>
</dbReference>
<feature type="domain" description="BRCT" evidence="14">
    <location>
        <begin position="241"/>
        <end position="321"/>
    </location>
</feature>
<organism evidence="15 16">
    <name type="scientific">Cloeon dipterum</name>
    <dbReference type="NCBI Taxonomy" id="197152"/>
    <lineage>
        <taxon>Eukaryota</taxon>
        <taxon>Metazoa</taxon>
        <taxon>Ecdysozoa</taxon>
        <taxon>Arthropoda</taxon>
        <taxon>Hexapoda</taxon>
        <taxon>Insecta</taxon>
        <taxon>Pterygota</taxon>
        <taxon>Palaeoptera</taxon>
        <taxon>Ephemeroptera</taxon>
        <taxon>Pisciforma</taxon>
        <taxon>Baetidae</taxon>
        <taxon>Cloeon</taxon>
    </lineage>
</organism>
<feature type="region of interest" description="Disordered" evidence="13">
    <location>
        <begin position="42"/>
        <end position="106"/>
    </location>
</feature>
<dbReference type="PANTHER" id="PTHR23389">
    <property type="entry name" value="CHROMOSOME TRANSMISSION FIDELITY FACTOR 18"/>
    <property type="match status" value="1"/>
</dbReference>
<evidence type="ECO:0000256" key="3">
    <source>
        <dbReference type="ARBA" id="ARBA00020401"/>
    </source>
</evidence>
<dbReference type="Gene3D" id="1.20.272.10">
    <property type="match status" value="1"/>
</dbReference>
<evidence type="ECO:0000313" key="16">
    <source>
        <dbReference type="Proteomes" id="UP000494165"/>
    </source>
</evidence>
<comment type="function">
    <text evidence="10">Subunit of the replication factor C (RFC) complex which acts during elongation of primed DNA templates by DNA polymerases delta and epsilon, and is necessary for ATP-dependent loading of proliferating cell nuclear antigen (PCNA) onto primed DNA. This subunit binds to the primer-template junction. Binds the PO-B transcription element as well as other GA rich DNA sequences. Can bind single- or double-stranded DNA.</text>
</comment>
<keyword evidence="8" id="KW-0238">DNA-binding</keyword>
<dbReference type="InterPro" id="IPR001357">
    <property type="entry name" value="BRCT_dom"/>
</dbReference>
<keyword evidence="5 12" id="KW-0235">DNA replication</keyword>
<dbReference type="Pfam" id="PF00533">
    <property type="entry name" value="BRCT"/>
    <property type="match status" value="1"/>
</dbReference>
<evidence type="ECO:0000256" key="10">
    <source>
        <dbReference type="ARBA" id="ARBA00054501"/>
    </source>
</evidence>
<dbReference type="PIRSF" id="PIRSF036578">
    <property type="entry name" value="RFC1"/>
    <property type="match status" value="1"/>
</dbReference>
<dbReference type="SUPFAM" id="SSF52540">
    <property type="entry name" value="P-loop containing nucleoside triphosphate hydrolases"/>
    <property type="match status" value="1"/>
</dbReference>
<dbReference type="FunFam" id="1.20.272.10:FF:000005">
    <property type="entry name" value="Replication factor C subunit 1"/>
    <property type="match status" value="1"/>
</dbReference>
<dbReference type="SMART" id="SM00292">
    <property type="entry name" value="BRCT"/>
    <property type="match status" value="1"/>
</dbReference>
<evidence type="ECO:0000256" key="12">
    <source>
        <dbReference type="PIRNR" id="PIRNR036578"/>
    </source>
</evidence>
<evidence type="ECO:0000256" key="9">
    <source>
        <dbReference type="ARBA" id="ARBA00023242"/>
    </source>
</evidence>
<evidence type="ECO:0000256" key="4">
    <source>
        <dbReference type="ARBA" id="ARBA00022553"/>
    </source>
</evidence>
<dbReference type="CDD" id="cd17752">
    <property type="entry name" value="BRCT_RFC1"/>
    <property type="match status" value="1"/>
</dbReference>
<comment type="subunit">
    <text evidence="11">Large subunit of the RFC complex, an heteropentameric complex consisting of RFC1 and four small subunits RFC2, RFC3, RFC4 and RFC5; the RFC complex interacts with PCNA and the interaction involves RFC1.</text>
</comment>
<dbReference type="InterPro" id="IPR003593">
    <property type="entry name" value="AAA+_ATPase"/>
</dbReference>
<evidence type="ECO:0000256" key="1">
    <source>
        <dbReference type="ARBA" id="ARBA00004123"/>
    </source>
</evidence>
<keyword evidence="6 12" id="KW-0547">Nucleotide-binding</keyword>
<comment type="subcellular location">
    <subcellularLocation>
        <location evidence="1 12">Nucleus</location>
    </subcellularLocation>
</comment>
<keyword evidence="16" id="KW-1185">Reference proteome</keyword>
<name>A0A8S1D752_9INSE</name>
<reference evidence="15 16" key="1">
    <citation type="submission" date="2020-04" db="EMBL/GenBank/DDBJ databases">
        <authorList>
            <person name="Alioto T."/>
            <person name="Alioto T."/>
            <person name="Gomez Garrido J."/>
        </authorList>
    </citation>
    <scope>NUCLEOTIDE SEQUENCE [LARGE SCALE GENOMIC DNA]</scope>
</reference>
<dbReference type="EMBL" id="CADEPI010000155">
    <property type="protein sequence ID" value="CAB3378026.1"/>
    <property type="molecule type" value="Genomic_DNA"/>
</dbReference>